<dbReference type="PANTHER" id="PTHR23501:SF154">
    <property type="entry name" value="MULTIDRUG-EFFLUX TRANSPORTER RV1634-RELATED"/>
    <property type="match status" value="1"/>
</dbReference>
<feature type="domain" description="Major facilitator superfamily (MFS) profile" evidence="6">
    <location>
        <begin position="24"/>
        <end position="459"/>
    </location>
</feature>
<dbReference type="PROSITE" id="PS50850">
    <property type="entry name" value="MFS"/>
    <property type="match status" value="1"/>
</dbReference>
<feature type="transmembrane region" description="Helical" evidence="5">
    <location>
        <begin position="338"/>
        <end position="358"/>
    </location>
</feature>
<feature type="transmembrane region" description="Helical" evidence="5">
    <location>
        <begin position="214"/>
        <end position="231"/>
    </location>
</feature>
<evidence type="ECO:0000256" key="1">
    <source>
        <dbReference type="ARBA" id="ARBA00004651"/>
    </source>
</evidence>
<name>A0A6H2ELE2_9ACTO</name>
<keyword evidence="4 5" id="KW-0472">Membrane</keyword>
<feature type="transmembrane region" description="Helical" evidence="5">
    <location>
        <begin position="58"/>
        <end position="78"/>
    </location>
</feature>
<dbReference type="GO" id="GO:0022857">
    <property type="term" value="F:transmembrane transporter activity"/>
    <property type="evidence" value="ECO:0007669"/>
    <property type="project" value="InterPro"/>
</dbReference>
<feature type="transmembrane region" description="Helical" evidence="5">
    <location>
        <begin position="122"/>
        <end position="140"/>
    </location>
</feature>
<feature type="transmembrane region" description="Helical" evidence="5">
    <location>
        <begin position="308"/>
        <end position="326"/>
    </location>
</feature>
<keyword evidence="8" id="KW-1185">Reference proteome</keyword>
<evidence type="ECO:0000256" key="2">
    <source>
        <dbReference type="ARBA" id="ARBA00022692"/>
    </source>
</evidence>
<sequence length="460" mass="48806">MISMTSASTNTSEVRVSRNLERWILILAIVFISLAAFQTMAATTAMPYIVEILGGKHLYALAAGIVFAAQLMTTALSGPWVDARGPKPSFFTGAALAMVGLTIAALAPNIETIVIGRALQGLGSGLLVVPLYVLVGNFIAKERQPRYFAAFATAWVIPSLVGPFLAGVLVEYLSWRWVFGFTPIIFLLTVPLAWSQFKALPAHDNRQPLRALNTFYLASGASIGIGALLVASSNNGHPDLKTLALLVIGMILVIAFAPLLLPEGTFKARRGVPSTVLLRGTANGCLMAVEIYLPLILKELHGWSATRAGFVLTMSAISWALASQLQGRITSEKRRARIPYIGIAMQLTGTLIVFPAVLPSVTGIVVLIGWFIAGFGLGYLYPALTVHALALTPLQRHGEVSAALQIADTLGAAFLIGIAGIAYAISHGLGAFAYGIPILIMLIILIGAMALTNRIQPANV</sequence>
<reference evidence="7 8" key="1">
    <citation type="submission" date="2020-03" db="EMBL/GenBank/DDBJ databases">
        <title>Complete genome of Arcanobacterium buesumensis sp. nov. strain 2701.</title>
        <authorList>
            <person name="Borowiak M."/>
            <person name="Alssahen M."/>
            <person name="Laemmler C."/>
            <person name="Malorny B."/>
            <person name="Hassan A."/>
            <person name="Prenger-Berninghoff E."/>
            <person name="Ploetz M."/>
            <person name="Abdulmawjood A."/>
        </authorList>
    </citation>
    <scope>NUCLEOTIDE SEQUENCE [LARGE SCALE GENOMIC DNA]</scope>
    <source>
        <strain evidence="7 8">2701</strain>
    </source>
</reference>
<proteinExistence type="predicted"/>
<feature type="transmembrane region" description="Helical" evidence="5">
    <location>
        <begin position="364"/>
        <end position="390"/>
    </location>
</feature>
<evidence type="ECO:0000313" key="7">
    <source>
        <dbReference type="EMBL" id="QJC21742.1"/>
    </source>
</evidence>
<evidence type="ECO:0000313" key="8">
    <source>
        <dbReference type="Proteomes" id="UP000502298"/>
    </source>
</evidence>
<dbReference type="Proteomes" id="UP000502298">
    <property type="component" value="Chromosome"/>
</dbReference>
<evidence type="ECO:0000259" key="6">
    <source>
        <dbReference type="PROSITE" id="PS50850"/>
    </source>
</evidence>
<gene>
    <name evidence="7" type="ORF">HC352_03965</name>
</gene>
<feature type="transmembrane region" description="Helical" evidence="5">
    <location>
        <begin position="431"/>
        <end position="451"/>
    </location>
</feature>
<organism evidence="7 8">
    <name type="scientific">Arcanobacterium buesumense</name>
    <dbReference type="NCBI Taxonomy" id="2722751"/>
    <lineage>
        <taxon>Bacteria</taxon>
        <taxon>Bacillati</taxon>
        <taxon>Actinomycetota</taxon>
        <taxon>Actinomycetes</taxon>
        <taxon>Actinomycetales</taxon>
        <taxon>Actinomycetaceae</taxon>
        <taxon>Arcanobacterium</taxon>
    </lineage>
</organism>
<keyword evidence="2 5" id="KW-0812">Transmembrane</keyword>
<dbReference type="KEGG" id="arca:HC352_03965"/>
<feature type="transmembrane region" description="Helical" evidence="5">
    <location>
        <begin position="147"/>
        <end position="169"/>
    </location>
</feature>
<dbReference type="GO" id="GO:0005886">
    <property type="term" value="C:plasma membrane"/>
    <property type="evidence" value="ECO:0007669"/>
    <property type="project" value="UniProtKB-SubCell"/>
</dbReference>
<feature type="transmembrane region" description="Helical" evidence="5">
    <location>
        <begin position="243"/>
        <end position="264"/>
    </location>
</feature>
<dbReference type="PANTHER" id="PTHR23501">
    <property type="entry name" value="MAJOR FACILITATOR SUPERFAMILY"/>
    <property type="match status" value="1"/>
</dbReference>
<dbReference type="SUPFAM" id="SSF103473">
    <property type="entry name" value="MFS general substrate transporter"/>
    <property type="match status" value="1"/>
</dbReference>
<dbReference type="AlphaFoldDB" id="A0A6H2ELE2"/>
<feature type="transmembrane region" description="Helical" evidence="5">
    <location>
        <begin position="276"/>
        <end position="296"/>
    </location>
</feature>
<feature type="transmembrane region" description="Helical" evidence="5">
    <location>
        <begin position="175"/>
        <end position="194"/>
    </location>
</feature>
<dbReference type="Pfam" id="PF07690">
    <property type="entry name" value="MFS_1"/>
    <property type="match status" value="1"/>
</dbReference>
<feature type="transmembrane region" description="Helical" evidence="5">
    <location>
        <begin position="90"/>
        <end position="110"/>
    </location>
</feature>
<accession>A0A6H2ELE2</accession>
<evidence type="ECO:0000256" key="5">
    <source>
        <dbReference type="SAM" id="Phobius"/>
    </source>
</evidence>
<feature type="transmembrane region" description="Helical" evidence="5">
    <location>
        <begin position="23"/>
        <end position="46"/>
    </location>
</feature>
<feature type="transmembrane region" description="Helical" evidence="5">
    <location>
        <begin position="402"/>
        <end position="425"/>
    </location>
</feature>
<comment type="subcellular location">
    <subcellularLocation>
        <location evidence="1">Cell membrane</location>
        <topology evidence="1">Multi-pass membrane protein</topology>
    </subcellularLocation>
</comment>
<dbReference type="InterPro" id="IPR020846">
    <property type="entry name" value="MFS_dom"/>
</dbReference>
<keyword evidence="3 5" id="KW-1133">Transmembrane helix</keyword>
<dbReference type="InterPro" id="IPR011701">
    <property type="entry name" value="MFS"/>
</dbReference>
<protein>
    <submittedName>
        <fullName evidence="7">MFS transporter</fullName>
    </submittedName>
</protein>
<evidence type="ECO:0000256" key="3">
    <source>
        <dbReference type="ARBA" id="ARBA00022989"/>
    </source>
</evidence>
<evidence type="ECO:0000256" key="4">
    <source>
        <dbReference type="ARBA" id="ARBA00023136"/>
    </source>
</evidence>
<dbReference type="EMBL" id="CP050804">
    <property type="protein sequence ID" value="QJC21742.1"/>
    <property type="molecule type" value="Genomic_DNA"/>
</dbReference>
<dbReference type="InterPro" id="IPR036259">
    <property type="entry name" value="MFS_trans_sf"/>
</dbReference>
<dbReference type="Gene3D" id="1.20.1250.20">
    <property type="entry name" value="MFS general substrate transporter like domains"/>
    <property type="match status" value="2"/>
</dbReference>